<feature type="domain" description="HAMP" evidence="9">
    <location>
        <begin position="212"/>
        <end position="264"/>
    </location>
</feature>
<dbReference type="SUPFAM" id="SSF58104">
    <property type="entry name" value="Methyl-accepting chemotaxis protein (MCP) signaling domain"/>
    <property type="match status" value="1"/>
</dbReference>
<feature type="transmembrane region" description="Helical" evidence="7">
    <location>
        <begin position="187"/>
        <end position="210"/>
    </location>
</feature>
<keyword evidence="6" id="KW-0807">Transducer</keyword>
<evidence type="ECO:0000259" key="8">
    <source>
        <dbReference type="PROSITE" id="PS50111"/>
    </source>
</evidence>
<evidence type="ECO:0000256" key="2">
    <source>
        <dbReference type="ARBA" id="ARBA00022475"/>
    </source>
</evidence>
<dbReference type="PANTHER" id="PTHR43531">
    <property type="entry name" value="PROTEIN ICFG"/>
    <property type="match status" value="1"/>
</dbReference>
<dbReference type="GO" id="GO:0006935">
    <property type="term" value="P:chemotaxis"/>
    <property type="evidence" value="ECO:0007669"/>
    <property type="project" value="UniProtKB-KW"/>
</dbReference>
<dbReference type="EMBL" id="CP097899">
    <property type="protein sequence ID" value="URN94983.1"/>
    <property type="molecule type" value="Genomic_DNA"/>
</dbReference>
<evidence type="ECO:0000313" key="10">
    <source>
        <dbReference type="EMBL" id="URN94983.1"/>
    </source>
</evidence>
<dbReference type="PROSITE" id="PS50111">
    <property type="entry name" value="CHEMOTAXIS_TRANSDUC_2"/>
    <property type="match status" value="1"/>
</dbReference>
<dbReference type="PROSITE" id="PS50885">
    <property type="entry name" value="HAMP"/>
    <property type="match status" value="1"/>
</dbReference>
<dbReference type="PANTHER" id="PTHR43531:SF11">
    <property type="entry name" value="METHYL-ACCEPTING CHEMOTAXIS PROTEIN 3"/>
    <property type="match status" value="1"/>
</dbReference>
<keyword evidence="3" id="KW-0145">Chemotaxis</keyword>
<sequence>MNWFNNMKIGNKLITSFVLVAMIAGVIGTISALNLNKINQGYIEMYKTDAYPVGEYGTIGINFQSTRSLIRSIMMTTDPNEQQKYIDQIELNDLENEDAVKSIAATINSTDDQASFDVLKNTSAEYRLVRNEVIAEAKAGNIEKATLIMSEASDLSTKMDEIITGSFKDKQASALVTMTELTEQAKVTIITLIVIVIIAMLLAILLGVFISRNISRPVNRLVETANEIADGNLNVEVNMNSKDEIGQLAVAFQKMINNLNDVMNNIRSASDQVATGAKQMSESSVLLSQGATEQASSVEQLTVSLEEVSSKINSNATNALEANQLTQQSKKNALQGNDRMKEMLVAMEDINASSSNISKIIKVIDEIAFQTNILALNAAVEAARAGQHGKGFAVVAEEVRNLAARSANAAKETTEMIEGSIQKVTNGTKIANDTASALNHIVEDITRVAVLVENITDASSDQASGISQINQGLFQVSQVIQTNSATSEESAAASEELSGQANMMKEQISRFKTRDMNNYSYNSSYQNYSFQPNPSQLDQAFANTTATIAPISISDKEFGKY</sequence>
<dbReference type="Pfam" id="PF00672">
    <property type="entry name" value="HAMP"/>
    <property type="match status" value="1"/>
</dbReference>
<dbReference type="InterPro" id="IPR004089">
    <property type="entry name" value="MCPsignal_dom"/>
</dbReference>
<dbReference type="SMART" id="SM00283">
    <property type="entry name" value="MA"/>
    <property type="match status" value="1"/>
</dbReference>
<dbReference type="FunFam" id="1.10.287.950:FF:000001">
    <property type="entry name" value="Methyl-accepting chemotaxis sensory transducer"/>
    <property type="match status" value="1"/>
</dbReference>
<comment type="subcellular location">
    <subcellularLocation>
        <location evidence="1">Cell membrane</location>
    </subcellularLocation>
</comment>
<organism evidence="10 11">
    <name type="scientific">Candidatus Pristimantibacillus lignocellulolyticus</name>
    <dbReference type="NCBI Taxonomy" id="2994561"/>
    <lineage>
        <taxon>Bacteria</taxon>
        <taxon>Bacillati</taxon>
        <taxon>Bacillota</taxon>
        <taxon>Bacilli</taxon>
        <taxon>Bacillales</taxon>
        <taxon>Paenibacillaceae</taxon>
        <taxon>Candidatus Pristimantibacillus</taxon>
    </lineage>
</organism>
<keyword evidence="7" id="KW-1133">Transmembrane helix</keyword>
<dbReference type="AlphaFoldDB" id="A0A9J6ZG18"/>
<dbReference type="GO" id="GO:0007165">
    <property type="term" value="P:signal transduction"/>
    <property type="evidence" value="ECO:0007669"/>
    <property type="project" value="UniProtKB-KW"/>
</dbReference>
<dbReference type="CDD" id="cd06225">
    <property type="entry name" value="HAMP"/>
    <property type="match status" value="1"/>
</dbReference>
<evidence type="ECO:0000256" key="1">
    <source>
        <dbReference type="ARBA" id="ARBA00004236"/>
    </source>
</evidence>
<dbReference type="InterPro" id="IPR003660">
    <property type="entry name" value="HAMP_dom"/>
</dbReference>
<dbReference type="InterPro" id="IPR004090">
    <property type="entry name" value="Chemotax_Me-accpt_rcpt"/>
</dbReference>
<dbReference type="Gene3D" id="1.10.287.950">
    <property type="entry name" value="Methyl-accepting chemotaxis protein"/>
    <property type="match status" value="1"/>
</dbReference>
<dbReference type="Pfam" id="PF00015">
    <property type="entry name" value="MCPsignal"/>
    <property type="match status" value="1"/>
</dbReference>
<feature type="domain" description="Methyl-accepting transducer" evidence="8">
    <location>
        <begin position="269"/>
        <end position="498"/>
    </location>
</feature>
<dbReference type="Pfam" id="PF12729">
    <property type="entry name" value="4HB_MCP_1"/>
    <property type="match status" value="1"/>
</dbReference>
<dbReference type="GO" id="GO:0005886">
    <property type="term" value="C:plasma membrane"/>
    <property type="evidence" value="ECO:0007669"/>
    <property type="project" value="UniProtKB-SubCell"/>
</dbReference>
<protein>
    <submittedName>
        <fullName evidence="10">Methyl-accepting chemotaxis protein</fullName>
    </submittedName>
</protein>
<evidence type="ECO:0000256" key="3">
    <source>
        <dbReference type="ARBA" id="ARBA00022500"/>
    </source>
</evidence>
<evidence type="ECO:0000256" key="7">
    <source>
        <dbReference type="SAM" id="Phobius"/>
    </source>
</evidence>
<dbReference type="CDD" id="cd11386">
    <property type="entry name" value="MCP_signal"/>
    <property type="match status" value="1"/>
</dbReference>
<accession>A0A9J6ZG18</accession>
<evidence type="ECO:0000259" key="9">
    <source>
        <dbReference type="PROSITE" id="PS50885"/>
    </source>
</evidence>
<evidence type="ECO:0000256" key="4">
    <source>
        <dbReference type="ARBA" id="ARBA00023136"/>
    </source>
</evidence>
<dbReference type="GO" id="GO:0004888">
    <property type="term" value="F:transmembrane signaling receptor activity"/>
    <property type="evidence" value="ECO:0007669"/>
    <property type="project" value="InterPro"/>
</dbReference>
<dbReference type="KEGG" id="plig:NAG76_01610"/>
<reference evidence="10" key="1">
    <citation type="submission" date="2022-05" db="EMBL/GenBank/DDBJ databases">
        <title>Novel bacterial taxa in a minimal lignocellulolytic consortium and its capacity to transform plastics disclosed by genome-resolved metagenomics.</title>
        <authorList>
            <person name="Rodriguez C.A.D."/>
            <person name="Diaz-Garcia L."/>
            <person name="Herrera K."/>
            <person name="Tarazona N.A."/>
            <person name="Sproer C."/>
            <person name="Overmann J."/>
            <person name="Jimenez D.J."/>
        </authorList>
    </citation>
    <scope>NUCLEOTIDE SEQUENCE</scope>
    <source>
        <strain evidence="10">MAG5</strain>
    </source>
</reference>
<name>A0A9J6ZG18_9BACL</name>
<evidence type="ECO:0000256" key="6">
    <source>
        <dbReference type="PROSITE-ProRule" id="PRU00284"/>
    </source>
</evidence>
<dbReference type="Gene3D" id="6.10.340.10">
    <property type="match status" value="1"/>
</dbReference>
<dbReference type="Proteomes" id="UP001056756">
    <property type="component" value="Chromosome"/>
</dbReference>
<gene>
    <name evidence="10" type="ORF">NAG76_01610</name>
</gene>
<comment type="similarity">
    <text evidence="5">Belongs to the methyl-accepting chemotaxis (MCP) protein family.</text>
</comment>
<keyword evidence="2" id="KW-1003">Cell membrane</keyword>
<dbReference type="InterPro" id="IPR051310">
    <property type="entry name" value="MCP_chemotaxis"/>
</dbReference>
<evidence type="ECO:0000313" key="11">
    <source>
        <dbReference type="Proteomes" id="UP001056756"/>
    </source>
</evidence>
<evidence type="ECO:0000256" key="5">
    <source>
        <dbReference type="ARBA" id="ARBA00029447"/>
    </source>
</evidence>
<keyword evidence="7" id="KW-0812">Transmembrane</keyword>
<dbReference type="InterPro" id="IPR024478">
    <property type="entry name" value="HlyB_4HB_MCP"/>
</dbReference>
<dbReference type="PRINTS" id="PR00260">
    <property type="entry name" value="CHEMTRNSDUCR"/>
</dbReference>
<keyword evidence="4 7" id="KW-0472">Membrane</keyword>
<dbReference type="SMART" id="SM00304">
    <property type="entry name" value="HAMP"/>
    <property type="match status" value="1"/>
</dbReference>
<proteinExistence type="inferred from homology"/>